<dbReference type="PANTHER" id="PTHR11695">
    <property type="entry name" value="ALCOHOL DEHYDROGENASE RELATED"/>
    <property type="match status" value="1"/>
</dbReference>
<evidence type="ECO:0000313" key="3">
    <source>
        <dbReference type="EMBL" id="KXT15914.1"/>
    </source>
</evidence>
<sequence length="339" mass="36406">MKAIGVKAAAPGTVPYSAANPAPSSAIITFERPIPKPQKAGDVVVKVNATTVTRDGLTWPELYEAKDPAQLGNDFSGIISAVHDDEAEFKVGDEVYGMTSAHRGGAWAECVLVENDEFARKPEDLSWEQAACLPMSAMTADQGLFVDAAFNRSGPSKTVLVTGAAGGVGMYVVQLARFAGHKVTAATSSIARDHAFLQELRAEDIIEYHRDNPNFEKASFDVAIDTVGGKVLESLKLSPDLFKKDSGAVLVTIDSASYDIANEPRGSSMPKWKFFILEPSRESLDRIAKSVKESGLKTFVAKTMDLFGEARDAYELADSNTAKAEDRKTLGKGKIVLVT</sequence>
<dbReference type="SMART" id="SM00829">
    <property type="entry name" value="PKS_ER"/>
    <property type="match status" value="1"/>
</dbReference>
<dbReference type="SUPFAM" id="SSF50129">
    <property type="entry name" value="GroES-like"/>
    <property type="match status" value="1"/>
</dbReference>
<dbReference type="Gene3D" id="3.40.50.720">
    <property type="entry name" value="NAD(P)-binding Rossmann-like Domain"/>
    <property type="match status" value="1"/>
</dbReference>
<evidence type="ECO:0000259" key="2">
    <source>
        <dbReference type="SMART" id="SM00829"/>
    </source>
</evidence>
<dbReference type="EMBL" id="LFZO01000048">
    <property type="protein sequence ID" value="KXT15914.1"/>
    <property type="molecule type" value="Genomic_DNA"/>
</dbReference>
<dbReference type="PROSITE" id="PS01162">
    <property type="entry name" value="QOR_ZETA_CRYSTAL"/>
    <property type="match status" value="1"/>
</dbReference>
<feature type="domain" description="Enoyl reductase (ER)" evidence="2">
    <location>
        <begin position="24"/>
        <end position="337"/>
    </location>
</feature>
<dbReference type="InterPro" id="IPR013154">
    <property type="entry name" value="ADH-like_N"/>
</dbReference>
<accession>A0A139IMX8</accession>
<dbReference type="OrthoDB" id="4495335at2759"/>
<organism evidence="3 4">
    <name type="scientific">Pseudocercospora musae</name>
    <dbReference type="NCBI Taxonomy" id="113226"/>
    <lineage>
        <taxon>Eukaryota</taxon>
        <taxon>Fungi</taxon>
        <taxon>Dikarya</taxon>
        <taxon>Ascomycota</taxon>
        <taxon>Pezizomycotina</taxon>
        <taxon>Dothideomycetes</taxon>
        <taxon>Dothideomycetidae</taxon>
        <taxon>Mycosphaerellales</taxon>
        <taxon>Mycosphaerellaceae</taxon>
        <taxon>Pseudocercospora</taxon>
    </lineage>
</organism>
<dbReference type="GO" id="GO:0016491">
    <property type="term" value="F:oxidoreductase activity"/>
    <property type="evidence" value="ECO:0007669"/>
    <property type="project" value="UniProtKB-KW"/>
</dbReference>
<dbReference type="STRING" id="113226.A0A139IMX8"/>
<dbReference type="GO" id="GO:0008270">
    <property type="term" value="F:zinc ion binding"/>
    <property type="evidence" value="ECO:0007669"/>
    <property type="project" value="InterPro"/>
</dbReference>
<dbReference type="Proteomes" id="UP000073492">
    <property type="component" value="Unassembled WGS sequence"/>
</dbReference>
<evidence type="ECO:0000313" key="4">
    <source>
        <dbReference type="Proteomes" id="UP000073492"/>
    </source>
</evidence>
<dbReference type="InterPro" id="IPR011032">
    <property type="entry name" value="GroES-like_sf"/>
</dbReference>
<reference evidence="3 4" key="1">
    <citation type="submission" date="2015-07" db="EMBL/GenBank/DDBJ databases">
        <title>Comparative genomics of the Sigatoka disease complex on banana suggests a link between parallel evolutionary changes in Pseudocercospora fijiensis and Pseudocercospora eumusae and increased virulence on the banana host.</title>
        <authorList>
            <person name="Chang T.-C."/>
            <person name="Salvucci A."/>
            <person name="Crous P.W."/>
            <person name="Stergiopoulos I."/>
        </authorList>
    </citation>
    <scope>NUCLEOTIDE SEQUENCE [LARGE SCALE GENOMIC DNA]</scope>
    <source>
        <strain evidence="3 4">CBS 116634</strain>
    </source>
</reference>
<dbReference type="AlphaFoldDB" id="A0A139IMX8"/>
<dbReference type="PANTHER" id="PTHR11695:SF294">
    <property type="entry name" value="RETICULON-4-INTERACTING PROTEIN 1, MITOCHONDRIAL"/>
    <property type="match status" value="1"/>
</dbReference>
<keyword evidence="4" id="KW-1185">Reference proteome</keyword>
<dbReference type="Gene3D" id="3.90.180.10">
    <property type="entry name" value="Medium-chain alcohol dehydrogenases, catalytic domain"/>
    <property type="match status" value="1"/>
</dbReference>
<dbReference type="InterPro" id="IPR002364">
    <property type="entry name" value="Quin_OxRdtase/zeta-crystal_CS"/>
</dbReference>
<dbReference type="Pfam" id="PF08240">
    <property type="entry name" value="ADH_N"/>
    <property type="match status" value="1"/>
</dbReference>
<comment type="caution">
    <text evidence="3">The sequence shown here is derived from an EMBL/GenBank/DDBJ whole genome shotgun (WGS) entry which is preliminary data.</text>
</comment>
<dbReference type="InterPro" id="IPR036291">
    <property type="entry name" value="NAD(P)-bd_dom_sf"/>
</dbReference>
<dbReference type="InterPro" id="IPR050700">
    <property type="entry name" value="YIM1/Zinc_Alcohol_DH_Fams"/>
</dbReference>
<keyword evidence="1" id="KW-0560">Oxidoreductase</keyword>
<dbReference type="SUPFAM" id="SSF51735">
    <property type="entry name" value="NAD(P)-binding Rossmann-fold domains"/>
    <property type="match status" value="1"/>
</dbReference>
<protein>
    <recommendedName>
        <fullName evidence="2">Enoyl reductase (ER) domain-containing protein</fullName>
    </recommendedName>
</protein>
<evidence type="ECO:0000256" key="1">
    <source>
        <dbReference type="ARBA" id="ARBA00023002"/>
    </source>
</evidence>
<name>A0A139IMX8_9PEZI</name>
<proteinExistence type="predicted"/>
<dbReference type="InterPro" id="IPR020843">
    <property type="entry name" value="ER"/>
</dbReference>
<dbReference type="Pfam" id="PF13602">
    <property type="entry name" value="ADH_zinc_N_2"/>
    <property type="match status" value="1"/>
</dbReference>
<gene>
    <name evidence="3" type="ORF">AC579_5516</name>
</gene>
<dbReference type="CDD" id="cd05289">
    <property type="entry name" value="MDR_like_2"/>
    <property type="match status" value="1"/>
</dbReference>